<dbReference type="Gene3D" id="3.40.50.300">
    <property type="entry name" value="P-loop containing nucleotide triphosphate hydrolases"/>
    <property type="match status" value="2"/>
</dbReference>
<dbReference type="GO" id="GO:0005524">
    <property type="term" value="F:ATP binding"/>
    <property type="evidence" value="ECO:0007669"/>
    <property type="project" value="UniProtKB-UniRule"/>
</dbReference>
<comment type="catalytic activity">
    <reaction evidence="10">
        <text>ATP + H2O = ADP + phosphate + H(+)</text>
        <dbReference type="Rhea" id="RHEA:13065"/>
        <dbReference type="ChEBI" id="CHEBI:15377"/>
        <dbReference type="ChEBI" id="CHEBI:15378"/>
        <dbReference type="ChEBI" id="CHEBI:30616"/>
        <dbReference type="ChEBI" id="CHEBI:43474"/>
        <dbReference type="ChEBI" id="CHEBI:456216"/>
        <dbReference type="EC" id="5.6.2.4"/>
    </reaction>
</comment>
<keyword evidence="7" id="KW-0413">Isomerase</keyword>
<dbReference type="Pfam" id="PF00580">
    <property type="entry name" value="UvrD-helicase"/>
    <property type="match status" value="1"/>
</dbReference>
<evidence type="ECO:0000256" key="11">
    <source>
        <dbReference type="PROSITE-ProRule" id="PRU00560"/>
    </source>
</evidence>
<comment type="catalytic activity">
    <reaction evidence="8">
        <text>Couples ATP hydrolysis with the unwinding of duplex DNA by translocating in the 3'-5' direction.</text>
        <dbReference type="EC" id="5.6.2.4"/>
    </reaction>
</comment>
<evidence type="ECO:0000259" key="12">
    <source>
        <dbReference type="PROSITE" id="PS51198"/>
    </source>
</evidence>
<feature type="domain" description="UvrD-like helicase ATP-binding" evidence="12">
    <location>
        <begin position="10"/>
        <end position="287"/>
    </location>
</feature>
<evidence type="ECO:0000256" key="10">
    <source>
        <dbReference type="ARBA" id="ARBA00048988"/>
    </source>
</evidence>
<dbReference type="InterPro" id="IPR013986">
    <property type="entry name" value="DExx_box_DNA_helicase_dom_sf"/>
</dbReference>
<keyword evidence="2 11" id="KW-0547">Nucleotide-binding</keyword>
<evidence type="ECO:0000256" key="8">
    <source>
        <dbReference type="ARBA" id="ARBA00034617"/>
    </source>
</evidence>
<dbReference type="GO" id="GO:0003677">
    <property type="term" value="F:DNA binding"/>
    <property type="evidence" value="ECO:0007669"/>
    <property type="project" value="UniProtKB-KW"/>
</dbReference>
<proteinExistence type="inferred from homology"/>
<gene>
    <name evidence="13" type="ORF">SAMN06265360_106252</name>
</gene>
<evidence type="ECO:0000256" key="4">
    <source>
        <dbReference type="ARBA" id="ARBA00022806"/>
    </source>
</evidence>
<dbReference type="InterPro" id="IPR000212">
    <property type="entry name" value="DNA_helicase_UvrD/REP"/>
</dbReference>
<evidence type="ECO:0000256" key="6">
    <source>
        <dbReference type="ARBA" id="ARBA00023125"/>
    </source>
</evidence>
<dbReference type="Proteomes" id="UP000198348">
    <property type="component" value="Unassembled WGS sequence"/>
</dbReference>
<evidence type="ECO:0000256" key="7">
    <source>
        <dbReference type="ARBA" id="ARBA00023235"/>
    </source>
</evidence>
<protein>
    <recommendedName>
        <fullName evidence="9">DNA 3'-5' helicase</fullName>
        <ecNumber evidence="9">5.6.2.4</ecNumber>
    </recommendedName>
</protein>
<evidence type="ECO:0000256" key="3">
    <source>
        <dbReference type="ARBA" id="ARBA00022801"/>
    </source>
</evidence>
<evidence type="ECO:0000256" key="1">
    <source>
        <dbReference type="ARBA" id="ARBA00009922"/>
    </source>
</evidence>
<dbReference type="InterPro" id="IPR027417">
    <property type="entry name" value="P-loop_NTPase"/>
</dbReference>
<dbReference type="CDD" id="cd17932">
    <property type="entry name" value="DEXQc_UvrD"/>
    <property type="match status" value="1"/>
</dbReference>
<comment type="similarity">
    <text evidence="1">Belongs to the helicase family. UvrD subfamily.</text>
</comment>
<name>A0A238WJV7_9PSEU</name>
<dbReference type="InterPro" id="IPR014017">
    <property type="entry name" value="DNA_helicase_UvrD-like_C"/>
</dbReference>
<evidence type="ECO:0000256" key="2">
    <source>
        <dbReference type="ARBA" id="ARBA00022741"/>
    </source>
</evidence>
<evidence type="ECO:0000256" key="9">
    <source>
        <dbReference type="ARBA" id="ARBA00034808"/>
    </source>
</evidence>
<dbReference type="GO" id="GO:0000725">
    <property type="term" value="P:recombinational repair"/>
    <property type="evidence" value="ECO:0007669"/>
    <property type="project" value="TreeGrafter"/>
</dbReference>
<keyword evidence="4 11" id="KW-0347">Helicase</keyword>
<dbReference type="GO" id="GO:0016887">
    <property type="term" value="F:ATP hydrolysis activity"/>
    <property type="evidence" value="ECO:0007669"/>
    <property type="project" value="RHEA"/>
</dbReference>
<sequence>MKSLTAAVNELRANERQWQAFLTEGHCVVLAPPGSGKTKLLATRIAYDLATRIASPHGAACVTLTNAAAAELRDRVGLLGPGREGNLFIGTVHSFVLNAIVLPFASLAGRADLQYVTIAGTSEIDEAFESAVRSEYREDEKTYDVKSTINVLRNRLATDVEWAKTNRRIRAVADHYVSNLHQRGLIDFTELVHIAVEFVENHQLVRTALMAGYPHLYVDEYQDLAPGLHRLVGALCFEQDDGSELFAVGDPDQAVFGFTGAEPEFLAELSERHDVETVTLQRNYRCGEEIARMAHNMKQSDSSVIGNHEGGTATVTCCPQGFGEQCEHAASRVLDSSNEGSVLQQIVVICPTNALCAKAADIFRQCNIPVFYRNAEHYRFTEATSFVEGCASWAVRGRELSKHRLGELLSRWRGLCGKRDQIRNDTALTTVLAEYAVRGDERAHRFLGDILDAGLSTALKRPALVNDAQEIARMKSALTNGALKELTVRELGERSGSTGRVEITTMQSSKGLEFDTVMILGMDQKLVPHFGSIGDAKKMAEERRKFYVSLTRARNRVHIYYSGHVDWSKRRVSAGPSVFLKEIGLVR</sequence>
<dbReference type="PANTHER" id="PTHR11070">
    <property type="entry name" value="UVRD / RECB / PCRA DNA HELICASE FAMILY MEMBER"/>
    <property type="match status" value="1"/>
</dbReference>
<reference evidence="13 14" key="1">
    <citation type="submission" date="2017-06" db="EMBL/GenBank/DDBJ databases">
        <authorList>
            <person name="Kim H.J."/>
            <person name="Triplett B.A."/>
        </authorList>
    </citation>
    <scope>NUCLEOTIDE SEQUENCE [LARGE SCALE GENOMIC DNA]</scope>
    <source>
        <strain evidence="13 14">DSM 45207</strain>
    </source>
</reference>
<dbReference type="EC" id="5.6.2.4" evidence="9"/>
<evidence type="ECO:0000313" key="13">
    <source>
        <dbReference type="EMBL" id="SNR46845.1"/>
    </source>
</evidence>
<dbReference type="SUPFAM" id="SSF52540">
    <property type="entry name" value="P-loop containing nucleoside triphosphate hydrolases"/>
    <property type="match status" value="1"/>
</dbReference>
<dbReference type="OrthoDB" id="9810135at2"/>
<dbReference type="GO" id="GO:0043138">
    <property type="term" value="F:3'-5' DNA helicase activity"/>
    <property type="evidence" value="ECO:0007669"/>
    <property type="project" value="UniProtKB-EC"/>
</dbReference>
<dbReference type="RefSeq" id="WP_089300802.1">
    <property type="nucleotide sequence ID" value="NZ_FZNW01000006.1"/>
</dbReference>
<dbReference type="InterPro" id="IPR014016">
    <property type="entry name" value="UvrD-like_ATP-bd"/>
</dbReference>
<keyword evidence="6" id="KW-0238">DNA-binding</keyword>
<dbReference type="AlphaFoldDB" id="A0A238WJV7"/>
<feature type="binding site" evidence="11">
    <location>
        <begin position="31"/>
        <end position="38"/>
    </location>
    <ligand>
        <name>ATP</name>
        <dbReference type="ChEBI" id="CHEBI:30616"/>
    </ligand>
</feature>
<accession>A0A238WJV7</accession>
<keyword evidence="5 11" id="KW-0067">ATP-binding</keyword>
<keyword evidence="3 11" id="KW-0378">Hydrolase</keyword>
<dbReference type="EMBL" id="FZNW01000006">
    <property type="protein sequence ID" value="SNR46845.1"/>
    <property type="molecule type" value="Genomic_DNA"/>
</dbReference>
<keyword evidence="14" id="KW-1185">Reference proteome</keyword>
<dbReference type="Gene3D" id="1.10.486.10">
    <property type="entry name" value="PCRA, domain 4"/>
    <property type="match status" value="1"/>
</dbReference>
<evidence type="ECO:0000313" key="14">
    <source>
        <dbReference type="Proteomes" id="UP000198348"/>
    </source>
</evidence>
<dbReference type="Gene3D" id="1.10.10.160">
    <property type="match status" value="1"/>
</dbReference>
<dbReference type="PANTHER" id="PTHR11070:SF2">
    <property type="entry name" value="ATP-DEPENDENT DNA HELICASE SRS2"/>
    <property type="match status" value="1"/>
</dbReference>
<dbReference type="PROSITE" id="PS51198">
    <property type="entry name" value="UVRD_HELICASE_ATP_BIND"/>
    <property type="match status" value="1"/>
</dbReference>
<dbReference type="Pfam" id="PF13361">
    <property type="entry name" value="UvrD_C"/>
    <property type="match status" value="1"/>
</dbReference>
<organism evidence="13 14">
    <name type="scientific">Haloechinothrix alba</name>
    <dbReference type="NCBI Taxonomy" id="664784"/>
    <lineage>
        <taxon>Bacteria</taxon>
        <taxon>Bacillati</taxon>
        <taxon>Actinomycetota</taxon>
        <taxon>Actinomycetes</taxon>
        <taxon>Pseudonocardiales</taxon>
        <taxon>Pseudonocardiaceae</taxon>
        <taxon>Haloechinothrix</taxon>
    </lineage>
</organism>
<evidence type="ECO:0000256" key="5">
    <source>
        <dbReference type="ARBA" id="ARBA00022840"/>
    </source>
</evidence>